<dbReference type="InterPro" id="IPR012675">
    <property type="entry name" value="Beta-grasp_dom_sf"/>
</dbReference>
<dbReference type="Gene3D" id="3.10.20.30">
    <property type="match status" value="1"/>
</dbReference>
<proteinExistence type="predicted"/>
<dbReference type="PANTHER" id="PTHR34472:SF1">
    <property type="entry name" value="SULFUR CARRIER PROTEIN THIS"/>
    <property type="match status" value="1"/>
</dbReference>
<accession>A0A078MHE4</accession>
<evidence type="ECO:0000313" key="1">
    <source>
        <dbReference type="EMBL" id="CEA04096.1"/>
    </source>
</evidence>
<dbReference type="InterPro" id="IPR010035">
    <property type="entry name" value="Thi_S"/>
</dbReference>
<dbReference type="NCBIfam" id="TIGR01683">
    <property type="entry name" value="thiS"/>
    <property type="match status" value="1"/>
</dbReference>
<dbReference type="InterPro" id="IPR003749">
    <property type="entry name" value="ThiS/MoaD-like"/>
</dbReference>
<dbReference type="SUPFAM" id="SSF54285">
    <property type="entry name" value="MoaD/ThiS"/>
    <property type="match status" value="1"/>
</dbReference>
<organism evidence="1">
    <name type="scientific">Metalysinibacillus saudimassiliensis</name>
    <dbReference type="NCBI Taxonomy" id="1461583"/>
    <lineage>
        <taxon>Bacteria</taxon>
        <taxon>Bacillati</taxon>
        <taxon>Bacillota</taxon>
        <taxon>Bacilli</taxon>
        <taxon>Bacillales</taxon>
        <taxon>Caryophanaceae</taxon>
        <taxon>Metalysinibacillus</taxon>
    </lineage>
</organism>
<reference evidence="1" key="1">
    <citation type="submission" date="2014-07" db="EMBL/GenBank/DDBJ databases">
        <authorList>
            <person name="Urmite Genomes Urmite Genomes"/>
        </authorList>
    </citation>
    <scope>NUCLEOTIDE SEQUENCE</scope>
    <source>
        <strain evidence="1">13S34_air</strain>
    </source>
</reference>
<dbReference type="EMBL" id="LN483075">
    <property type="protein sequence ID" value="CEA04096.1"/>
    <property type="molecule type" value="Genomic_DNA"/>
</dbReference>
<name>A0A078MHE4_9BACL</name>
<dbReference type="Pfam" id="PF02597">
    <property type="entry name" value="ThiS"/>
    <property type="match status" value="1"/>
</dbReference>
<dbReference type="PANTHER" id="PTHR34472">
    <property type="entry name" value="SULFUR CARRIER PROTEIN THIS"/>
    <property type="match status" value="1"/>
</dbReference>
<gene>
    <name evidence="1" type="ORF">BN1050_01819</name>
</gene>
<dbReference type="CDD" id="cd00565">
    <property type="entry name" value="Ubl_ThiS"/>
    <property type="match status" value="1"/>
</dbReference>
<protein>
    <submittedName>
        <fullName evidence="1">Sulfur carrier protein ThiS</fullName>
    </submittedName>
</protein>
<sequence length="67" mass="7356">MQLTVNGHEVTVPSTVTNVGELLTHLQLNAELAIVELNRIILDRAVRDNTAIKQDDYIEIVQFVGGG</sequence>
<dbReference type="InterPro" id="IPR016155">
    <property type="entry name" value="Mopterin_synth/thiamin_S_b"/>
</dbReference>
<dbReference type="HOGENOM" id="CLU_174611_3_3_9"/>
<dbReference type="PATRIC" id="fig|1461583.4.peg.1743"/>
<dbReference type="AlphaFoldDB" id="A0A078MHE4"/>